<evidence type="ECO:0000313" key="2">
    <source>
        <dbReference type="Proteomes" id="UP000267606"/>
    </source>
</evidence>
<dbReference type="AlphaFoldDB" id="A0A183HW15"/>
<evidence type="ECO:0000313" key="1">
    <source>
        <dbReference type="EMBL" id="VDO78353.1"/>
    </source>
</evidence>
<name>A0A183HW15_9BILA</name>
<organism evidence="3">
    <name type="scientific">Onchocerca flexuosa</name>
    <dbReference type="NCBI Taxonomy" id="387005"/>
    <lineage>
        <taxon>Eukaryota</taxon>
        <taxon>Metazoa</taxon>
        <taxon>Ecdysozoa</taxon>
        <taxon>Nematoda</taxon>
        <taxon>Chromadorea</taxon>
        <taxon>Rhabditida</taxon>
        <taxon>Spirurina</taxon>
        <taxon>Spiruromorpha</taxon>
        <taxon>Filarioidea</taxon>
        <taxon>Onchocercidae</taxon>
        <taxon>Onchocerca</taxon>
    </lineage>
</organism>
<dbReference type="WBParaSite" id="OFLC_0001167701-mRNA-1">
    <property type="protein sequence ID" value="OFLC_0001167701-mRNA-1"/>
    <property type="gene ID" value="OFLC_0001167701"/>
</dbReference>
<sequence>MLMDVNSAKYIESEQCLKKTIELASINYSYGIIDVFYNTAQKMCRKMQVGKIREFKDLNKIFEKKQVNYQ</sequence>
<reference evidence="3" key="1">
    <citation type="submission" date="2016-06" db="UniProtKB">
        <authorList>
            <consortium name="WormBaseParasite"/>
        </authorList>
    </citation>
    <scope>IDENTIFICATION</scope>
</reference>
<dbReference type="Proteomes" id="UP000267606">
    <property type="component" value="Unassembled WGS sequence"/>
</dbReference>
<protein>
    <submittedName>
        <fullName evidence="1 3">Uncharacterized protein</fullName>
    </submittedName>
</protein>
<gene>
    <name evidence="1" type="ORF">OFLC_LOCUS11675</name>
</gene>
<evidence type="ECO:0000313" key="3">
    <source>
        <dbReference type="WBParaSite" id="OFLC_0001167701-mRNA-1"/>
    </source>
</evidence>
<dbReference type="EMBL" id="UZAJ01017165">
    <property type="protein sequence ID" value="VDO78353.1"/>
    <property type="molecule type" value="Genomic_DNA"/>
</dbReference>
<proteinExistence type="predicted"/>
<reference evidence="1 2" key="2">
    <citation type="submission" date="2018-11" db="EMBL/GenBank/DDBJ databases">
        <authorList>
            <consortium name="Pathogen Informatics"/>
        </authorList>
    </citation>
    <scope>NUCLEOTIDE SEQUENCE [LARGE SCALE GENOMIC DNA]</scope>
</reference>
<accession>A0A183HW15</accession>
<keyword evidence="2" id="KW-1185">Reference proteome</keyword>